<evidence type="ECO:0000256" key="6">
    <source>
        <dbReference type="ARBA" id="ARBA00022989"/>
    </source>
</evidence>
<evidence type="ECO:0000313" key="11">
    <source>
        <dbReference type="Proteomes" id="UP000019184"/>
    </source>
</evidence>
<gene>
    <name evidence="10" type="ORF">BN874_610032</name>
</gene>
<sequence>MSLPLPPAPDPSVDHSLTGVLNALGCFGIWGLFPIYFKLLGQVPPLQVLAHRILWSVVVLLALILAQGQWHALCAEFRDWRRLRFYLLTTLLISTNWLLYIWAVQHGRILEASLGYYINPLVNVVLGVLFLHERLNPRQWAAVALAAVGVLVLIAGYGLVPWIALSLALSFGSYGMLRKKAGHPAALGLGVETALLAPVALLFLLVLAVRGTGAFGTGDVSTDLLLLAVGLITVAPLLMFLEATRLLRLSTVGLIQYLTPTLQFLLAVAVYREPFTAIHLAAFGCIWLALVLYSADAWSSHRRRSGWVTASSHGTPPP</sequence>
<evidence type="ECO:0000256" key="8">
    <source>
        <dbReference type="SAM" id="Phobius"/>
    </source>
</evidence>
<reference evidence="10 11" key="1">
    <citation type="journal article" date="2014" name="ISME J.">
        <title>Candidatus Competibacter-lineage genomes retrieved from metagenomes reveal functional metabolic diversity.</title>
        <authorList>
            <person name="McIlroy S.J."/>
            <person name="Albertsen M."/>
            <person name="Andresen E.K."/>
            <person name="Saunders A.M."/>
            <person name="Kristiansen R."/>
            <person name="Stokholm-Bjerregaard M."/>
            <person name="Nielsen K.L."/>
            <person name="Nielsen P.H."/>
        </authorList>
    </citation>
    <scope>NUCLEOTIDE SEQUENCE [LARGE SCALE GENOMIC DNA]</scope>
    <source>
        <strain evidence="10 11">Run_B_J11</strain>
    </source>
</reference>
<dbReference type="NCBIfam" id="TIGR00688">
    <property type="entry name" value="rarD"/>
    <property type="match status" value="1"/>
</dbReference>
<keyword evidence="7 8" id="KW-0472">Membrane</keyword>
<organism evidence="10 11">
    <name type="scientific">Candidatus Contendobacter odensis Run_B_J11</name>
    <dbReference type="NCBI Taxonomy" id="1400861"/>
    <lineage>
        <taxon>Bacteria</taxon>
        <taxon>Pseudomonadati</taxon>
        <taxon>Pseudomonadota</taxon>
        <taxon>Gammaproteobacteria</taxon>
        <taxon>Candidatus Competibacteraceae</taxon>
        <taxon>Candidatus Contendibacter</taxon>
    </lineage>
</organism>
<dbReference type="RefSeq" id="WP_051497988.1">
    <property type="nucleotide sequence ID" value="NZ_CBTK010000278.1"/>
</dbReference>
<evidence type="ECO:0000256" key="1">
    <source>
        <dbReference type="ARBA" id="ARBA00004651"/>
    </source>
</evidence>
<evidence type="ECO:0000259" key="9">
    <source>
        <dbReference type="Pfam" id="PF00892"/>
    </source>
</evidence>
<dbReference type="OrthoDB" id="369870at2"/>
<feature type="transmembrane region" description="Helical" evidence="8">
    <location>
        <begin position="186"/>
        <end position="209"/>
    </location>
</feature>
<feature type="transmembrane region" description="Helical" evidence="8">
    <location>
        <begin position="277"/>
        <end position="295"/>
    </location>
</feature>
<accession>A0A7U7J430</accession>
<keyword evidence="5 8" id="KW-0812">Transmembrane</keyword>
<comment type="similarity">
    <text evidence="2">Belongs to the EamA transporter family.</text>
</comment>
<feature type="transmembrane region" description="Helical" evidence="8">
    <location>
        <begin position="253"/>
        <end position="271"/>
    </location>
</feature>
<feature type="domain" description="EamA" evidence="9">
    <location>
        <begin position="18"/>
        <end position="154"/>
    </location>
</feature>
<feature type="domain" description="EamA" evidence="9">
    <location>
        <begin position="163"/>
        <end position="294"/>
    </location>
</feature>
<name>A0A7U7J430_9GAMM</name>
<comment type="caution">
    <text evidence="10">The sequence shown here is derived from an EMBL/GenBank/DDBJ whole genome shotgun (WGS) entry which is preliminary data.</text>
</comment>
<keyword evidence="6 8" id="KW-1133">Transmembrane helix</keyword>
<proteinExistence type="inferred from homology"/>
<feature type="transmembrane region" description="Helical" evidence="8">
    <location>
        <begin position="53"/>
        <end position="73"/>
    </location>
</feature>
<feature type="transmembrane region" description="Helical" evidence="8">
    <location>
        <begin position="85"/>
        <end position="102"/>
    </location>
</feature>
<dbReference type="Pfam" id="PF00892">
    <property type="entry name" value="EamA"/>
    <property type="match status" value="2"/>
</dbReference>
<keyword evidence="11" id="KW-1185">Reference proteome</keyword>
<keyword evidence="3" id="KW-0813">Transport</keyword>
<dbReference type="EMBL" id="CBTK010000278">
    <property type="protein sequence ID" value="CDH46821.1"/>
    <property type="molecule type" value="Genomic_DNA"/>
</dbReference>
<evidence type="ECO:0000256" key="2">
    <source>
        <dbReference type="ARBA" id="ARBA00007362"/>
    </source>
</evidence>
<dbReference type="AlphaFoldDB" id="A0A7U7J430"/>
<feature type="transmembrane region" description="Helical" evidence="8">
    <location>
        <begin position="143"/>
        <end position="165"/>
    </location>
</feature>
<dbReference type="PANTHER" id="PTHR22911:SF137">
    <property type="entry name" value="SOLUTE CARRIER FAMILY 35 MEMBER G2-RELATED"/>
    <property type="match status" value="1"/>
</dbReference>
<dbReference type="GO" id="GO:0005886">
    <property type="term" value="C:plasma membrane"/>
    <property type="evidence" value="ECO:0007669"/>
    <property type="project" value="UniProtKB-SubCell"/>
</dbReference>
<feature type="transmembrane region" description="Helical" evidence="8">
    <location>
        <begin position="114"/>
        <end position="131"/>
    </location>
</feature>
<evidence type="ECO:0000256" key="4">
    <source>
        <dbReference type="ARBA" id="ARBA00022475"/>
    </source>
</evidence>
<feature type="transmembrane region" description="Helical" evidence="8">
    <location>
        <begin position="20"/>
        <end position="41"/>
    </location>
</feature>
<keyword evidence="4" id="KW-1003">Cell membrane</keyword>
<evidence type="ECO:0000256" key="3">
    <source>
        <dbReference type="ARBA" id="ARBA00022448"/>
    </source>
</evidence>
<dbReference type="InterPro" id="IPR004626">
    <property type="entry name" value="RarD"/>
</dbReference>
<dbReference type="InterPro" id="IPR037185">
    <property type="entry name" value="EmrE-like"/>
</dbReference>
<dbReference type="SUPFAM" id="SSF103481">
    <property type="entry name" value="Multidrug resistance efflux transporter EmrE"/>
    <property type="match status" value="2"/>
</dbReference>
<dbReference type="PANTHER" id="PTHR22911">
    <property type="entry name" value="ACYL-MALONYL CONDENSING ENZYME-RELATED"/>
    <property type="match status" value="1"/>
</dbReference>
<evidence type="ECO:0000256" key="7">
    <source>
        <dbReference type="ARBA" id="ARBA00023136"/>
    </source>
</evidence>
<evidence type="ECO:0000256" key="5">
    <source>
        <dbReference type="ARBA" id="ARBA00022692"/>
    </source>
</evidence>
<dbReference type="Proteomes" id="UP000019184">
    <property type="component" value="Unassembled WGS sequence"/>
</dbReference>
<feature type="transmembrane region" description="Helical" evidence="8">
    <location>
        <begin position="224"/>
        <end position="241"/>
    </location>
</feature>
<dbReference type="InterPro" id="IPR000620">
    <property type="entry name" value="EamA_dom"/>
</dbReference>
<comment type="subcellular location">
    <subcellularLocation>
        <location evidence="1">Cell membrane</location>
        <topology evidence="1">Multi-pass membrane protein</topology>
    </subcellularLocation>
</comment>
<evidence type="ECO:0000313" key="10">
    <source>
        <dbReference type="EMBL" id="CDH46821.1"/>
    </source>
</evidence>
<protein>
    <submittedName>
        <fullName evidence="10">RarD protein, DMT superfamily transporter</fullName>
    </submittedName>
</protein>
<dbReference type="Gene3D" id="1.10.3730.20">
    <property type="match status" value="1"/>
</dbReference>